<keyword evidence="2" id="KW-1185">Reference proteome</keyword>
<evidence type="ECO:0000313" key="1">
    <source>
        <dbReference type="EMBL" id="AGA28556.1"/>
    </source>
</evidence>
<dbReference type="EMBL" id="CP003364">
    <property type="protein sequence ID" value="AGA28556.1"/>
    <property type="molecule type" value="Genomic_DNA"/>
</dbReference>
<sequence>MSDAEVTTTHLPLLTTAQIGFVFLQVRQDLSPEQIIPQDDA</sequence>
<dbReference type="KEGG" id="saci:Sinac_4360"/>
<protein>
    <submittedName>
        <fullName evidence="1">Uncharacterized protein</fullName>
    </submittedName>
</protein>
<dbReference type="RefSeq" id="WP_015247679.1">
    <property type="nucleotide sequence ID" value="NC_019892.1"/>
</dbReference>
<organism evidence="1 2">
    <name type="scientific">Singulisphaera acidiphila (strain ATCC BAA-1392 / DSM 18658 / VKM B-2454 / MOB10)</name>
    <dbReference type="NCBI Taxonomy" id="886293"/>
    <lineage>
        <taxon>Bacteria</taxon>
        <taxon>Pseudomonadati</taxon>
        <taxon>Planctomycetota</taxon>
        <taxon>Planctomycetia</taxon>
        <taxon>Isosphaerales</taxon>
        <taxon>Isosphaeraceae</taxon>
        <taxon>Singulisphaera</taxon>
    </lineage>
</organism>
<dbReference type="Proteomes" id="UP000010798">
    <property type="component" value="Chromosome"/>
</dbReference>
<name>L0DIS5_SINAD</name>
<gene>
    <name evidence="1" type="ordered locus">Sinac_4360</name>
</gene>
<dbReference type="STRING" id="886293.Sinac_4360"/>
<dbReference type="AlphaFoldDB" id="L0DIS5"/>
<accession>L0DIS5</accession>
<evidence type="ECO:0000313" key="2">
    <source>
        <dbReference type="Proteomes" id="UP000010798"/>
    </source>
</evidence>
<proteinExistence type="predicted"/>
<reference evidence="1 2" key="1">
    <citation type="submission" date="2012-02" db="EMBL/GenBank/DDBJ databases">
        <title>Complete sequence of chromosome of Singulisphaera acidiphila DSM 18658.</title>
        <authorList>
            <consortium name="US DOE Joint Genome Institute (JGI-PGF)"/>
            <person name="Lucas S."/>
            <person name="Copeland A."/>
            <person name="Lapidus A."/>
            <person name="Glavina del Rio T."/>
            <person name="Dalin E."/>
            <person name="Tice H."/>
            <person name="Bruce D."/>
            <person name="Goodwin L."/>
            <person name="Pitluck S."/>
            <person name="Peters L."/>
            <person name="Ovchinnikova G."/>
            <person name="Chertkov O."/>
            <person name="Kyrpides N."/>
            <person name="Mavromatis K."/>
            <person name="Ivanova N."/>
            <person name="Brettin T."/>
            <person name="Detter J.C."/>
            <person name="Han C."/>
            <person name="Larimer F."/>
            <person name="Land M."/>
            <person name="Hauser L."/>
            <person name="Markowitz V."/>
            <person name="Cheng J.-F."/>
            <person name="Hugenholtz P."/>
            <person name="Woyke T."/>
            <person name="Wu D."/>
            <person name="Tindall B."/>
            <person name="Pomrenke H."/>
            <person name="Brambilla E."/>
            <person name="Klenk H.-P."/>
            <person name="Eisen J.A."/>
        </authorList>
    </citation>
    <scope>NUCLEOTIDE SEQUENCE [LARGE SCALE GENOMIC DNA]</scope>
    <source>
        <strain evidence="2">ATCC BAA-1392 / DSM 18658 / VKM B-2454 / MOB10</strain>
    </source>
</reference>
<dbReference type="HOGENOM" id="CLU_3276700_0_0_0"/>